<dbReference type="GO" id="GO:0005739">
    <property type="term" value="C:mitochondrion"/>
    <property type="evidence" value="ECO:0007669"/>
    <property type="project" value="TreeGrafter"/>
</dbReference>
<dbReference type="GO" id="GO:0004473">
    <property type="term" value="F:malate dehydrogenase (decarboxylating) (NADP+) activity"/>
    <property type="evidence" value="ECO:0007669"/>
    <property type="project" value="TreeGrafter"/>
</dbReference>
<dbReference type="InterPro" id="IPR046346">
    <property type="entry name" value="Aminoacid_DH-like_N_sf"/>
</dbReference>
<accession>A0A1S8WGL8</accession>
<organism evidence="1 2">
    <name type="scientific">Opisthorchis viverrini</name>
    <name type="common">Southeast Asian liver fluke</name>
    <dbReference type="NCBI Taxonomy" id="6198"/>
    <lineage>
        <taxon>Eukaryota</taxon>
        <taxon>Metazoa</taxon>
        <taxon>Spiralia</taxon>
        <taxon>Lophotrochozoa</taxon>
        <taxon>Platyhelminthes</taxon>
        <taxon>Trematoda</taxon>
        <taxon>Digenea</taxon>
        <taxon>Opisthorchiida</taxon>
        <taxon>Opisthorchiata</taxon>
        <taxon>Opisthorchiidae</taxon>
        <taxon>Opisthorchis</taxon>
    </lineage>
</organism>
<protein>
    <submittedName>
        <fullName evidence="1">Uncharacterized protein</fullName>
    </submittedName>
</protein>
<dbReference type="Gene3D" id="1.20.1370.30">
    <property type="match status" value="1"/>
</dbReference>
<reference evidence="1 2" key="1">
    <citation type="submission" date="2015-03" db="EMBL/GenBank/DDBJ databases">
        <title>Draft genome of the nematode, Opisthorchis viverrini.</title>
        <authorList>
            <person name="Mitreva M."/>
        </authorList>
    </citation>
    <scope>NUCLEOTIDE SEQUENCE [LARGE SCALE GENOMIC DNA]</scope>
    <source>
        <strain evidence="1">Khon Kaen</strain>
    </source>
</reference>
<dbReference type="SUPFAM" id="SSF53223">
    <property type="entry name" value="Aminoacid dehydrogenase-like, N-terminal domain"/>
    <property type="match status" value="1"/>
</dbReference>
<dbReference type="GO" id="GO:0006108">
    <property type="term" value="P:malate metabolic process"/>
    <property type="evidence" value="ECO:0007669"/>
    <property type="project" value="TreeGrafter"/>
</dbReference>
<dbReference type="Proteomes" id="UP000243686">
    <property type="component" value="Unassembled WGS sequence"/>
</dbReference>
<dbReference type="AlphaFoldDB" id="A0A1S8WGL8"/>
<evidence type="ECO:0000313" key="1">
    <source>
        <dbReference type="EMBL" id="OON13587.1"/>
    </source>
</evidence>
<dbReference type="PANTHER" id="PTHR23406">
    <property type="entry name" value="MALIC ENZYME-RELATED"/>
    <property type="match status" value="1"/>
</dbReference>
<proteinExistence type="predicted"/>
<name>A0A1S8WGL8_OPIVI</name>
<gene>
    <name evidence="1" type="ORF">X801_10632</name>
</gene>
<evidence type="ECO:0000313" key="2">
    <source>
        <dbReference type="Proteomes" id="UP000243686"/>
    </source>
</evidence>
<sequence>MAQVGTGFSLRERQILGIHGLVPPAVLTIDQQIEKMMINLVKMSDNLQRYSYLTALQDRNERLFYKVEVTSNHVNDNLIT</sequence>
<keyword evidence="2" id="KW-1185">Reference proteome</keyword>
<dbReference type="EMBL" id="KV907278">
    <property type="protein sequence ID" value="OON13587.1"/>
    <property type="molecule type" value="Genomic_DNA"/>
</dbReference>
<dbReference type="PANTHER" id="PTHR23406:SF90">
    <property type="entry name" value="MALIC ENZYME-RELATED"/>
    <property type="match status" value="1"/>
</dbReference>